<dbReference type="GO" id="GO:0006457">
    <property type="term" value="P:protein folding"/>
    <property type="evidence" value="ECO:0007669"/>
    <property type="project" value="InterPro"/>
</dbReference>
<dbReference type="PROSITE" id="PS01071">
    <property type="entry name" value="GRPE"/>
    <property type="match status" value="1"/>
</dbReference>
<dbReference type="KEGG" id="meme:HYG87_05640"/>
<keyword evidence="12" id="KW-1185">Reference proteome</keyword>
<dbReference type="PRINTS" id="PR00773">
    <property type="entry name" value="GRPEPROTEIN"/>
</dbReference>
<evidence type="ECO:0000256" key="9">
    <source>
        <dbReference type="RuleBase" id="RU004478"/>
    </source>
</evidence>
<evidence type="ECO:0000256" key="6">
    <source>
        <dbReference type="ARBA" id="ARBA00023186"/>
    </source>
</evidence>
<evidence type="ECO:0000313" key="11">
    <source>
        <dbReference type="EMBL" id="QUH23278.1"/>
    </source>
</evidence>
<reference evidence="11" key="1">
    <citation type="submission" date="2020-07" db="EMBL/GenBank/DDBJ databases">
        <title>Methanobacterium. sp. MethCan genome.</title>
        <authorList>
            <person name="Postec A."/>
            <person name="Quemeneur M."/>
        </authorList>
    </citation>
    <scope>NUCLEOTIDE SEQUENCE</scope>
    <source>
        <strain evidence="11">MethCAN</strain>
    </source>
</reference>
<dbReference type="SUPFAM" id="SSF51064">
    <property type="entry name" value="Head domain of nucleotide exchange factor GrpE"/>
    <property type="match status" value="1"/>
</dbReference>
<evidence type="ECO:0000256" key="3">
    <source>
        <dbReference type="ARBA" id="ARBA00011738"/>
    </source>
</evidence>
<keyword evidence="4 7" id="KW-0963">Cytoplasm</keyword>
<accession>A0A8T8K423</accession>
<keyword evidence="10" id="KW-0175">Coiled coil</keyword>
<comment type="subcellular location">
    <subcellularLocation>
        <location evidence="1 7">Cytoplasm</location>
    </subcellularLocation>
</comment>
<organism evidence="11 12">
    <name type="scientific">Methanobacterium alkalithermotolerans</name>
    <dbReference type="NCBI Taxonomy" id="2731220"/>
    <lineage>
        <taxon>Archaea</taxon>
        <taxon>Methanobacteriati</taxon>
        <taxon>Methanobacteriota</taxon>
        <taxon>Methanomada group</taxon>
        <taxon>Methanobacteria</taxon>
        <taxon>Methanobacteriales</taxon>
        <taxon>Methanobacteriaceae</taxon>
        <taxon>Methanobacterium</taxon>
    </lineage>
</organism>
<evidence type="ECO:0000256" key="5">
    <source>
        <dbReference type="ARBA" id="ARBA00023016"/>
    </source>
</evidence>
<keyword evidence="5 7" id="KW-0346">Stress response</keyword>
<evidence type="ECO:0000256" key="8">
    <source>
        <dbReference type="RuleBase" id="RU000639"/>
    </source>
</evidence>
<dbReference type="AlphaFoldDB" id="A0A8T8K423"/>
<name>A0A8T8K423_9EURY</name>
<protein>
    <recommendedName>
        <fullName evidence="7 8">Protein GrpE</fullName>
    </recommendedName>
    <alternativeName>
        <fullName evidence="7">HSP-70 cofactor</fullName>
    </alternativeName>
</protein>
<dbReference type="EMBL" id="CP058560">
    <property type="protein sequence ID" value="QUH23278.1"/>
    <property type="molecule type" value="Genomic_DNA"/>
</dbReference>
<keyword evidence="6 7" id="KW-0143">Chaperone</keyword>
<comment type="function">
    <text evidence="7 8">Participates actively in the response to hyperosmotic and heat shock by preventing the aggregation of stress-denatured proteins, in association with DnaK and GrpE. It is the nucleotide exchange factor for DnaK and may function as a thermosensor. Unfolded proteins bind initially to DnaJ; upon interaction with the DnaJ-bound protein, DnaK hydrolyzes its bound ATP, resulting in the formation of a stable complex. GrpE releases ADP from DnaK; ATP binding to DnaK triggers the release of the substrate protein, thus completing the reaction cycle. Several rounds of ATP-dependent interactions between DnaJ, DnaK and GrpE are required for fully efficient folding.</text>
</comment>
<comment type="similarity">
    <text evidence="2 7 9">Belongs to the GrpE family.</text>
</comment>
<comment type="subunit">
    <text evidence="3 7">Homodimer.</text>
</comment>
<dbReference type="PANTHER" id="PTHR21237">
    <property type="entry name" value="GRPE PROTEIN"/>
    <property type="match status" value="1"/>
</dbReference>
<dbReference type="HAMAP" id="MF_01151">
    <property type="entry name" value="GrpE"/>
    <property type="match status" value="1"/>
</dbReference>
<gene>
    <name evidence="7" type="primary">grpE</name>
    <name evidence="11" type="ORF">HYG87_05640</name>
</gene>
<dbReference type="Proteomes" id="UP000681041">
    <property type="component" value="Chromosome"/>
</dbReference>
<dbReference type="GO" id="GO:0051087">
    <property type="term" value="F:protein-folding chaperone binding"/>
    <property type="evidence" value="ECO:0007669"/>
    <property type="project" value="InterPro"/>
</dbReference>
<evidence type="ECO:0000313" key="12">
    <source>
        <dbReference type="Proteomes" id="UP000681041"/>
    </source>
</evidence>
<dbReference type="CDD" id="cd00446">
    <property type="entry name" value="GrpE"/>
    <property type="match status" value="1"/>
</dbReference>
<dbReference type="SUPFAM" id="SSF58014">
    <property type="entry name" value="Coiled-coil domain of nucleotide exchange factor GrpE"/>
    <property type="match status" value="1"/>
</dbReference>
<sequence length="195" mass="22907">MWDDKDIKKLKAELKEKESLIEEKDSALQEALVQIEEMEKKLKKNEEELNKEEEKSSEYYSQLQRIHADFDNYKKHSAKQHAHTIDYATEGLILKILDVYQDFERALESCQTEKDLREGLELIYSKLKTILEKEGLKEIPAQGEKFDPFKHEALMAEDHSEFENGMVIDELSKGYILKDKVIKYSMVKVCKKNDS</sequence>
<feature type="coiled-coil region" evidence="10">
    <location>
        <begin position="7"/>
        <end position="62"/>
    </location>
</feature>
<dbReference type="Gene3D" id="2.30.22.10">
    <property type="entry name" value="Head domain of nucleotide exchange factor GrpE"/>
    <property type="match status" value="1"/>
</dbReference>
<dbReference type="RefSeq" id="WP_211532235.1">
    <property type="nucleotide sequence ID" value="NZ_CP058560.1"/>
</dbReference>
<evidence type="ECO:0000256" key="7">
    <source>
        <dbReference type="HAMAP-Rule" id="MF_01151"/>
    </source>
</evidence>
<dbReference type="InterPro" id="IPR013805">
    <property type="entry name" value="GrpE_CC"/>
</dbReference>
<dbReference type="InterPro" id="IPR000740">
    <property type="entry name" value="GrpE"/>
</dbReference>
<dbReference type="GO" id="GO:0000774">
    <property type="term" value="F:adenyl-nucleotide exchange factor activity"/>
    <property type="evidence" value="ECO:0007669"/>
    <property type="project" value="InterPro"/>
</dbReference>
<dbReference type="GO" id="GO:0051082">
    <property type="term" value="F:unfolded protein binding"/>
    <property type="evidence" value="ECO:0007669"/>
    <property type="project" value="TreeGrafter"/>
</dbReference>
<dbReference type="PANTHER" id="PTHR21237:SF23">
    <property type="entry name" value="GRPE PROTEIN HOMOLOG, MITOCHONDRIAL"/>
    <property type="match status" value="1"/>
</dbReference>
<dbReference type="Gene3D" id="3.90.20.20">
    <property type="match status" value="1"/>
</dbReference>
<dbReference type="OrthoDB" id="372230at2157"/>
<dbReference type="GeneID" id="64820227"/>
<proteinExistence type="inferred from homology"/>
<evidence type="ECO:0000256" key="2">
    <source>
        <dbReference type="ARBA" id="ARBA00009054"/>
    </source>
</evidence>
<dbReference type="GO" id="GO:0005737">
    <property type="term" value="C:cytoplasm"/>
    <property type="evidence" value="ECO:0007669"/>
    <property type="project" value="UniProtKB-SubCell"/>
</dbReference>
<dbReference type="GO" id="GO:0042803">
    <property type="term" value="F:protein homodimerization activity"/>
    <property type="evidence" value="ECO:0007669"/>
    <property type="project" value="InterPro"/>
</dbReference>
<dbReference type="Pfam" id="PF01025">
    <property type="entry name" value="GrpE"/>
    <property type="match status" value="1"/>
</dbReference>
<evidence type="ECO:0000256" key="10">
    <source>
        <dbReference type="SAM" id="Coils"/>
    </source>
</evidence>
<dbReference type="FunFam" id="2.30.22.10:FF:000001">
    <property type="entry name" value="Protein GrpE"/>
    <property type="match status" value="1"/>
</dbReference>
<dbReference type="InterPro" id="IPR009012">
    <property type="entry name" value="GrpE_head"/>
</dbReference>
<evidence type="ECO:0000256" key="4">
    <source>
        <dbReference type="ARBA" id="ARBA00022490"/>
    </source>
</evidence>
<evidence type="ECO:0000256" key="1">
    <source>
        <dbReference type="ARBA" id="ARBA00004496"/>
    </source>
</evidence>